<dbReference type="InterPro" id="IPR050272">
    <property type="entry name" value="Isochorismatase-like_hydrls"/>
</dbReference>
<organism evidence="3 4">
    <name type="scientific">Permianibacter aggregans</name>
    <dbReference type="NCBI Taxonomy" id="1510150"/>
    <lineage>
        <taxon>Bacteria</taxon>
        <taxon>Pseudomonadati</taxon>
        <taxon>Pseudomonadota</taxon>
        <taxon>Gammaproteobacteria</taxon>
        <taxon>Pseudomonadales</taxon>
        <taxon>Pseudomonadaceae</taxon>
        <taxon>Permianibacter</taxon>
    </lineage>
</organism>
<dbReference type="GO" id="GO:0016787">
    <property type="term" value="F:hydrolase activity"/>
    <property type="evidence" value="ECO:0007669"/>
    <property type="project" value="UniProtKB-KW"/>
</dbReference>
<dbReference type="InterPro" id="IPR000868">
    <property type="entry name" value="Isochorismatase-like_dom"/>
</dbReference>
<dbReference type="InterPro" id="IPR036380">
    <property type="entry name" value="Isochorismatase-like_sf"/>
</dbReference>
<dbReference type="RefSeq" id="WP_133588382.1">
    <property type="nucleotide sequence ID" value="NZ_CP037953.1"/>
</dbReference>
<reference evidence="3 4" key="1">
    <citation type="submission" date="2019-03" db="EMBL/GenBank/DDBJ databases">
        <title>Genomic Encyclopedia of Type Strains, Phase IV (KMG-IV): sequencing the most valuable type-strain genomes for metagenomic binning, comparative biology and taxonomic classification.</title>
        <authorList>
            <person name="Goeker M."/>
        </authorList>
    </citation>
    <scope>NUCLEOTIDE SEQUENCE [LARGE SCALE GENOMIC DNA]</scope>
    <source>
        <strain evidence="3 4">DSM 103792</strain>
    </source>
</reference>
<dbReference type="EMBL" id="SNYM01000003">
    <property type="protein sequence ID" value="TDQ49775.1"/>
    <property type="molecule type" value="Genomic_DNA"/>
</dbReference>
<dbReference type="PANTHER" id="PTHR43540:SF6">
    <property type="entry name" value="ISOCHORISMATASE-LIKE DOMAIN-CONTAINING PROTEIN"/>
    <property type="match status" value="1"/>
</dbReference>
<keyword evidence="4" id="KW-1185">Reference proteome</keyword>
<dbReference type="Proteomes" id="UP000295375">
    <property type="component" value="Unassembled WGS sequence"/>
</dbReference>
<keyword evidence="1" id="KW-0378">Hydrolase</keyword>
<dbReference type="OrthoDB" id="9794942at2"/>
<name>A0A4R6UWA3_9GAMM</name>
<proteinExistence type="predicted"/>
<evidence type="ECO:0000313" key="3">
    <source>
        <dbReference type="EMBL" id="TDQ49775.1"/>
    </source>
</evidence>
<dbReference type="Pfam" id="PF00857">
    <property type="entry name" value="Isochorismatase"/>
    <property type="match status" value="1"/>
</dbReference>
<sequence length="186" mass="21142">MKVLRKSAILVIDVQQSFLKKTYWREQEVPAFADKLATLIHGAMAKNVPIVRIMHVEPEGPFSLASGLVKPFEFVPSHHDVEFQKQAHNAFTTTGLQRWLTERGINHVVITGIRTEQCCETTTRVAYDLGFEVDFVTEATLTFPMRHEASGKEFSAEEIRQKTELVLQGRFAEIVNVDQALERMKA</sequence>
<gene>
    <name evidence="3" type="ORF">EV696_103145</name>
</gene>
<protein>
    <submittedName>
        <fullName evidence="3">Nicotinamidase-related amidase</fullName>
    </submittedName>
</protein>
<accession>A0A4R6UWA3</accession>
<dbReference type="Gene3D" id="3.40.50.850">
    <property type="entry name" value="Isochorismatase-like"/>
    <property type="match status" value="1"/>
</dbReference>
<feature type="domain" description="Isochorismatase-like" evidence="2">
    <location>
        <begin position="7"/>
        <end position="148"/>
    </location>
</feature>
<evidence type="ECO:0000259" key="2">
    <source>
        <dbReference type="Pfam" id="PF00857"/>
    </source>
</evidence>
<dbReference type="SUPFAM" id="SSF52499">
    <property type="entry name" value="Isochorismatase-like hydrolases"/>
    <property type="match status" value="1"/>
</dbReference>
<dbReference type="PANTHER" id="PTHR43540">
    <property type="entry name" value="PEROXYUREIDOACRYLATE/UREIDOACRYLATE AMIDOHYDROLASE-RELATED"/>
    <property type="match status" value="1"/>
</dbReference>
<comment type="caution">
    <text evidence="3">The sequence shown here is derived from an EMBL/GenBank/DDBJ whole genome shotgun (WGS) entry which is preliminary data.</text>
</comment>
<evidence type="ECO:0000313" key="4">
    <source>
        <dbReference type="Proteomes" id="UP000295375"/>
    </source>
</evidence>
<dbReference type="AlphaFoldDB" id="A0A4R6UWA3"/>
<evidence type="ECO:0000256" key="1">
    <source>
        <dbReference type="ARBA" id="ARBA00022801"/>
    </source>
</evidence>